<comment type="catalytic activity">
    <reaction evidence="4">
        <text>L-alpha-D-Hep-(1-&gt;3)-4-O-phospho-L-alpha-D-Hep-(1-&gt;5)-[alpha-Kdo-(2-&gt;4)]-alpha-Kdo-(2-&gt;6)-lipid A (E. coli) + ADP-L-glycero-beta-D-manno-heptose = L-alpha-D-Hep-(1-&gt;7)-L-alpha-D-Hep-(1-&gt;3)-4-O-phospho-L-alpha-D-Hep-(1-&gt;5)-[alpha-Kdo-(2-&gt;4)]-alpha-Kdo-(2-&gt;6)-lipid A (E. coli) + ADP + H(+)</text>
        <dbReference type="Rhea" id="RHEA:74099"/>
        <dbReference type="ChEBI" id="CHEBI:15378"/>
        <dbReference type="ChEBI" id="CHEBI:61506"/>
        <dbReference type="ChEBI" id="CHEBI:193075"/>
        <dbReference type="ChEBI" id="CHEBI:193076"/>
        <dbReference type="ChEBI" id="CHEBI:456216"/>
        <dbReference type="EC" id="2.4.99.25"/>
    </reaction>
</comment>
<accession>A0A3S4HL39</accession>
<reference evidence="9 10" key="1">
    <citation type="submission" date="2018-12" db="EMBL/GenBank/DDBJ databases">
        <authorList>
            <consortium name="Pathogen Informatics"/>
        </authorList>
    </citation>
    <scope>NUCLEOTIDE SEQUENCE [LARGE SCALE GENOMIC DNA]</scope>
    <source>
        <strain evidence="9 10">NCTC11214</strain>
    </source>
</reference>
<dbReference type="InterPro" id="IPR011916">
    <property type="entry name" value="LipoPS_heptosylTferase-III"/>
</dbReference>
<evidence type="ECO:0000313" key="9">
    <source>
        <dbReference type="EMBL" id="VDZ55059.1"/>
    </source>
</evidence>
<sequence length="361" mass="40345">MMMNDAPAQIPATPPQRILIVKLRHHGDMLLTTPVINTLKANYPEAQIDVLLYKETQDMLADNPALTQVFIIDRQWKKQGTRAHLAQEWRLIRQLQARQYDLVVNLADQWRSALVTRLTGATVRLGFDFPKRRGALWRHCHTHLVPVDDHANLHTVEQNLSLLQPLGLKITNSQVTMSYAPQDWQACATLLQQHGISDGYIMVQPTSRWFFKCWSEEKMAATISALHADGHTIVITSGPDAKERQMVERIVAQSPPQGVVSLAGQLTLRQLAALIDHAKLFIGVDSVPMHMAAALQTPCIALFGPSKLVFWRPWQAIGTVIWAGDYGTLPDPDDINTGTDERYLDLIPTDAVIAAARSQLA</sequence>
<evidence type="ECO:0000256" key="7">
    <source>
        <dbReference type="ARBA" id="ARBA00074396"/>
    </source>
</evidence>
<dbReference type="Pfam" id="PF01075">
    <property type="entry name" value="Glyco_transf_9"/>
    <property type="match status" value="1"/>
</dbReference>
<dbReference type="GO" id="GO:0005829">
    <property type="term" value="C:cytosol"/>
    <property type="evidence" value="ECO:0007669"/>
    <property type="project" value="TreeGrafter"/>
</dbReference>
<evidence type="ECO:0000256" key="8">
    <source>
        <dbReference type="ARBA" id="ARBA00075031"/>
    </source>
</evidence>
<dbReference type="InterPro" id="IPR002201">
    <property type="entry name" value="Glyco_trans_9"/>
</dbReference>
<dbReference type="NCBIfam" id="TIGR02201">
    <property type="entry name" value="heptsyl_trn_III"/>
    <property type="match status" value="1"/>
</dbReference>
<name>A0A3S4HL39_SEROD</name>
<evidence type="ECO:0000256" key="2">
    <source>
        <dbReference type="ARBA" id="ARBA00022679"/>
    </source>
</evidence>
<dbReference type="PANTHER" id="PTHR30160:SF1">
    <property type="entry name" value="LIPOPOLYSACCHARIDE 1,2-N-ACETYLGLUCOSAMINETRANSFERASE-RELATED"/>
    <property type="match status" value="1"/>
</dbReference>
<evidence type="ECO:0000256" key="3">
    <source>
        <dbReference type="ARBA" id="ARBA00022985"/>
    </source>
</evidence>
<keyword evidence="2 9" id="KW-0808">Transferase</keyword>
<dbReference type="Proteomes" id="UP000281391">
    <property type="component" value="Chromosome"/>
</dbReference>
<keyword evidence="1" id="KW-0328">Glycosyltransferase</keyword>
<proteinExistence type="predicted"/>
<organism evidence="9 10">
    <name type="scientific">Serratia odorifera</name>
    <dbReference type="NCBI Taxonomy" id="618"/>
    <lineage>
        <taxon>Bacteria</taxon>
        <taxon>Pseudomonadati</taxon>
        <taxon>Pseudomonadota</taxon>
        <taxon>Gammaproteobacteria</taxon>
        <taxon>Enterobacterales</taxon>
        <taxon>Yersiniaceae</taxon>
        <taxon>Serratia</taxon>
    </lineage>
</organism>
<comment type="catalytic activity">
    <reaction evidence="5">
        <text>an L-alpha-D-Hep-(1-&gt;3)-4-O-phospho-L-alpha-D-Hep-(1-&gt;5)-[alpha-Kdo-(2-&gt;4)]-alpha-Kdo-(2-&gt;6)-lipid A + ADP-L-glycero-beta-D-manno-heptose = an L-alpha-D-Hep-(1-&gt;7)-L-alpha-D-Hep-(1-&gt;3)-4-O-phospho-L-alpha-D-Hep-(1-&gt;5)-[alpha-Kdo-(2-&gt;4)]-alpha-Kdo-(2-&gt;6)-lipid A + ADP + H(+)</text>
        <dbReference type="Rhea" id="RHEA:74095"/>
        <dbReference type="ChEBI" id="CHEBI:15378"/>
        <dbReference type="ChEBI" id="CHEBI:61506"/>
        <dbReference type="ChEBI" id="CHEBI:193070"/>
        <dbReference type="ChEBI" id="CHEBI:193071"/>
        <dbReference type="ChEBI" id="CHEBI:456216"/>
        <dbReference type="EC" id="2.4.99.25"/>
    </reaction>
</comment>
<protein>
    <recommendedName>
        <fullName evidence="7">Lipopolysaccharide heptosyltransferase 3</fullName>
        <ecNumber evidence="6">2.4.99.25</ecNumber>
    </recommendedName>
    <alternativeName>
        <fullName evidence="8">ADP-heptose:lipopolysaccharide heptosyltransferase III</fullName>
    </alternativeName>
</protein>
<evidence type="ECO:0000256" key="5">
    <source>
        <dbReference type="ARBA" id="ARBA00051369"/>
    </source>
</evidence>
<evidence type="ECO:0000256" key="1">
    <source>
        <dbReference type="ARBA" id="ARBA00022676"/>
    </source>
</evidence>
<evidence type="ECO:0000313" key="10">
    <source>
        <dbReference type="Proteomes" id="UP000281391"/>
    </source>
</evidence>
<keyword evidence="3" id="KW-0448">Lipopolysaccharide biosynthesis</keyword>
<dbReference type="GO" id="GO:0008713">
    <property type="term" value="F:ADP-heptose-lipopolysaccharide heptosyltransferase activity"/>
    <property type="evidence" value="ECO:0007669"/>
    <property type="project" value="TreeGrafter"/>
</dbReference>
<dbReference type="SUPFAM" id="SSF53756">
    <property type="entry name" value="UDP-Glycosyltransferase/glycogen phosphorylase"/>
    <property type="match status" value="1"/>
</dbReference>
<dbReference type="EC" id="2.4.99.25" evidence="6"/>
<dbReference type="InterPro" id="IPR051199">
    <property type="entry name" value="LPS_LOS_Heptosyltrfase"/>
</dbReference>
<dbReference type="Gene3D" id="3.40.50.2000">
    <property type="entry name" value="Glycogen Phosphorylase B"/>
    <property type="match status" value="2"/>
</dbReference>
<dbReference type="CDD" id="cd03789">
    <property type="entry name" value="GT9_LPS_heptosyltransferase"/>
    <property type="match status" value="1"/>
</dbReference>
<dbReference type="KEGG" id="sof:NCTC11214_01621"/>
<dbReference type="FunFam" id="3.40.50.2000:FF:000191">
    <property type="entry name" value="Lipopolysaccharide core heptosyltransferase RfaQ"/>
    <property type="match status" value="1"/>
</dbReference>
<gene>
    <name evidence="9" type="primary">rfaQ_1</name>
    <name evidence="9" type="ORF">NCTC11214_01621</name>
</gene>
<dbReference type="AlphaFoldDB" id="A0A3S4HL39"/>
<dbReference type="EMBL" id="LR134117">
    <property type="protein sequence ID" value="VDZ55059.1"/>
    <property type="molecule type" value="Genomic_DNA"/>
</dbReference>
<evidence type="ECO:0000256" key="6">
    <source>
        <dbReference type="ARBA" id="ARBA00066496"/>
    </source>
</evidence>
<evidence type="ECO:0000256" key="4">
    <source>
        <dbReference type="ARBA" id="ARBA00051137"/>
    </source>
</evidence>
<dbReference type="GO" id="GO:0009244">
    <property type="term" value="P:lipopolysaccharide core region biosynthetic process"/>
    <property type="evidence" value="ECO:0007669"/>
    <property type="project" value="TreeGrafter"/>
</dbReference>
<dbReference type="PANTHER" id="PTHR30160">
    <property type="entry name" value="TETRAACYLDISACCHARIDE 4'-KINASE-RELATED"/>
    <property type="match status" value="1"/>
</dbReference>